<evidence type="ECO:0000313" key="3">
    <source>
        <dbReference type="Proteomes" id="UP001165120"/>
    </source>
</evidence>
<evidence type="ECO:0000256" key="1">
    <source>
        <dbReference type="SAM" id="MobiDB-lite"/>
    </source>
</evidence>
<evidence type="ECO:0000313" key="2">
    <source>
        <dbReference type="EMBL" id="GME75067.1"/>
    </source>
</evidence>
<organism evidence="2 3">
    <name type="scientific">Candida boidinii</name>
    <name type="common">Yeast</name>
    <dbReference type="NCBI Taxonomy" id="5477"/>
    <lineage>
        <taxon>Eukaryota</taxon>
        <taxon>Fungi</taxon>
        <taxon>Dikarya</taxon>
        <taxon>Ascomycota</taxon>
        <taxon>Saccharomycotina</taxon>
        <taxon>Pichiomycetes</taxon>
        <taxon>Pichiales</taxon>
        <taxon>Pichiaceae</taxon>
        <taxon>Ogataea</taxon>
        <taxon>Ogataea/Candida clade</taxon>
    </lineage>
</organism>
<name>A0A9W6WBP8_CANBO</name>
<feature type="region of interest" description="Disordered" evidence="1">
    <location>
        <begin position="37"/>
        <end position="79"/>
    </location>
</feature>
<proteinExistence type="predicted"/>
<dbReference type="Proteomes" id="UP001165120">
    <property type="component" value="Unassembled WGS sequence"/>
</dbReference>
<dbReference type="AlphaFoldDB" id="A0A9W6WBP8"/>
<comment type="caution">
    <text evidence="2">The sequence shown here is derived from an EMBL/GenBank/DDBJ whole genome shotgun (WGS) entry which is preliminary data.</text>
</comment>
<accession>A0A9W6WBP8</accession>
<reference evidence="2" key="1">
    <citation type="submission" date="2023-04" db="EMBL/GenBank/DDBJ databases">
        <title>Candida boidinii NBRC 10035.</title>
        <authorList>
            <person name="Ichikawa N."/>
            <person name="Sato H."/>
            <person name="Tonouchi N."/>
        </authorList>
    </citation>
    <scope>NUCLEOTIDE SEQUENCE</scope>
    <source>
        <strain evidence="2">NBRC 10035</strain>
    </source>
</reference>
<feature type="compositionally biased region" description="Polar residues" evidence="1">
    <location>
        <begin position="37"/>
        <end position="53"/>
    </location>
</feature>
<sequence>MSSPNVCDGDVYIHNLASFIKSHERQLANALLAYKGSESTNNSDNNKSLSTNNKQDDNDYQHSKKSKANRRTVDPTAIDPTTKPVRLSLSLHHLYFLLGKFQELGISVGQMRIRLDNIDDPDSTNNYVSFLSEFHRNKNIPSDAQSIHSMSSVKSVMSSVSALWNTLNVASSKGENIMADLKYLHSAFTKLPCLRLAPDKKARLIEGHEEKFMVGIY</sequence>
<protein>
    <submittedName>
        <fullName evidence="2">Unnamed protein product</fullName>
    </submittedName>
</protein>
<gene>
    <name evidence="2" type="ORF">Cboi02_000464300</name>
</gene>
<dbReference type="EMBL" id="BSXN01001951">
    <property type="protein sequence ID" value="GME75067.1"/>
    <property type="molecule type" value="Genomic_DNA"/>
</dbReference>
<keyword evidence="3" id="KW-1185">Reference proteome</keyword>